<feature type="transmembrane region" description="Helical" evidence="2">
    <location>
        <begin position="125"/>
        <end position="143"/>
    </location>
</feature>
<accession>A0A4P9VNG2</accession>
<feature type="transmembrane region" description="Helical" evidence="2">
    <location>
        <begin position="592"/>
        <end position="616"/>
    </location>
</feature>
<dbReference type="Gene3D" id="3.10.620.30">
    <property type="match status" value="1"/>
</dbReference>
<comment type="caution">
    <text evidence="4">The sequence shown here is derived from an EMBL/GenBank/DDBJ whole genome shotgun (WGS) entry which is preliminary data.</text>
</comment>
<keyword evidence="2" id="KW-0472">Membrane</keyword>
<keyword evidence="2" id="KW-0812">Transmembrane</keyword>
<dbReference type="PANTHER" id="PTHR42736:SF1">
    <property type="entry name" value="PROTEIN-GLUTAMINE GAMMA-GLUTAMYLTRANSFERASE"/>
    <property type="match status" value="1"/>
</dbReference>
<dbReference type="InterPro" id="IPR021878">
    <property type="entry name" value="TgpA_N"/>
</dbReference>
<evidence type="ECO:0000313" key="5">
    <source>
        <dbReference type="Proteomes" id="UP000257039"/>
    </source>
</evidence>
<dbReference type="Proteomes" id="UP000257039">
    <property type="component" value="Unassembled WGS sequence"/>
</dbReference>
<dbReference type="EMBL" id="NDXW01000001">
    <property type="protein sequence ID" value="RDH43997.1"/>
    <property type="molecule type" value="Genomic_DNA"/>
</dbReference>
<proteinExistence type="predicted"/>
<evidence type="ECO:0000256" key="2">
    <source>
        <dbReference type="SAM" id="Phobius"/>
    </source>
</evidence>
<feature type="transmembrane region" description="Helical" evidence="2">
    <location>
        <begin position="188"/>
        <end position="208"/>
    </location>
</feature>
<reference evidence="4 5" key="1">
    <citation type="submission" date="2017-04" db="EMBL/GenBank/DDBJ databases">
        <title>Draft genome sequence of Zooshikella ganghwensis VG4 isolated from Red Sea sediments.</title>
        <authorList>
            <person name="Rehman Z."/>
            <person name="Alam I."/>
            <person name="Kamau A."/>
            <person name="Bajic V."/>
            <person name="Leiknes T."/>
        </authorList>
    </citation>
    <scope>NUCLEOTIDE SEQUENCE [LARGE SCALE GENOMIC DNA]</scope>
    <source>
        <strain evidence="4 5">VG4</strain>
    </source>
</reference>
<keyword evidence="5" id="KW-1185">Reference proteome</keyword>
<organism evidence="4 5">
    <name type="scientific">Zooshikella ganghwensis</name>
    <dbReference type="NCBI Taxonomy" id="202772"/>
    <lineage>
        <taxon>Bacteria</taxon>
        <taxon>Pseudomonadati</taxon>
        <taxon>Pseudomonadota</taxon>
        <taxon>Gammaproteobacteria</taxon>
        <taxon>Oceanospirillales</taxon>
        <taxon>Zooshikellaceae</taxon>
        <taxon>Zooshikella</taxon>
    </lineage>
</organism>
<dbReference type="AlphaFoldDB" id="A0A4P9VNG2"/>
<name>A0A4P9VNG2_9GAMM</name>
<feature type="region of interest" description="Disordered" evidence="1">
    <location>
        <begin position="1"/>
        <end position="20"/>
    </location>
</feature>
<dbReference type="InterPro" id="IPR002931">
    <property type="entry name" value="Transglutaminase-like"/>
</dbReference>
<dbReference type="RefSeq" id="WP_094787217.1">
    <property type="nucleotide sequence ID" value="NZ_NDXW01000001.1"/>
</dbReference>
<dbReference type="Pfam" id="PF01841">
    <property type="entry name" value="Transglut_core"/>
    <property type="match status" value="1"/>
</dbReference>
<dbReference type="InterPro" id="IPR038765">
    <property type="entry name" value="Papain-like_cys_pep_sf"/>
</dbReference>
<evidence type="ECO:0000313" key="4">
    <source>
        <dbReference type="EMBL" id="RDH43997.1"/>
    </source>
</evidence>
<dbReference type="Pfam" id="PF11992">
    <property type="entry name" value="TgpA_N"/>
    <property type="match status" value="1"/>
</dbReference>
<keyword evidence="2" id="KW-1133">Transmembrane helix</keyword>
<feature type="transmembrane region" description="Helical" evidence="2">
    <location>
        <begin position="149"/>
        <end position="167"/>
    </location>
</feature>
<feature type="domain" description="Transglutaminase-like" evidence="3">
    <location>
        <begin position="444"/>
        <end position="515"/>
    </location>
</feature>
<dbReference type="PANTHER" id="PTHR42736">
    <property type="entry name" value="PROTEIN-GLUTAMINE GAMMA-GLUTAMYLTRANSFERASE"/>
    <property type="match status" value="1"/>
</dbReference>
<evidence type="ECO:0000259" key="3">
    <source>
        <dbReference type="SMART" id="SM00460"/>
    </source>
</evidence>
<evidence type="ECO:0000256" key="1">
    <source>
        <dbReference type="SAM" id="MobiDB-lite"/>
    </source>
</evidence>
<sequence length="710" mass="81826">MFRRKSKPSSQSSKGHPRKHAIAVASIPRTSLIWLLTTQALVLLPHLLRIPYWVGILAIACGGWRIMIFHGRWSYPARWLKALLVIAVVAGTFFNYGTIVGLEAGVVLLLCTFLLKLLEMKNQRDAYLVVFLSYFVIVTQLLYSQAIPSAAYTFFTLIVVTSALVGLHQQQVTLQLKKTLRKGSVMMLQAVPLMVLLFIFIPRLGPIWSVELPSQKARSGVSDQMTPGDIAELSKSDALAFRATFSGPIPPQDQLYWRGVVLSELMGRTWRQASRELALASRTAQDLKLSGNPLITWGDQFQRWPNAVKKQGQALHYTVILEPTQQNWLYALAVPQISNVDIGVTRDFTLIAREPVRLRQQYEVRSYPESLVDVELPHWLRRQNVQLPAFGNPKTRVFAQQLWDDVQQKPQQYIDRILQYFNRQPFYYTLKPPTLGFNSVDEFLFTSRRGFCAHYASTFVYLMRLAGIPARVIAGYQGGERNTTNNYVQVRQFDAHAWVEVWYDGRGWIRVDPTASVAPERIQDGLEAALAEEGSFLEDTPLSPIRFKHIGWINRLRLEWDMLEYRWQRFVLNYNQDQQMDFFNQLFGGFSWYKLALALGGGLAVIILILGLWIILRRQPIKYDPATRLYLRFCQWGKKQGCQRLTGEAPMSYLQRLQQQTPHYSIWAQRVTDSFVTLQYNPDYEKGTSFYQKELMQLKKLVRKPIKESL</sequence>
<dbReference type="SMART" id="SM00460">
    <property type="entry name" value="TGc"/>
    <property type="match status" value="1"/>
</dbReference>
<feature type="transmembrane region" description="Helical" evidence="2">
    <location>
        <begin position="50"/>
        <end position="67"/>
    </location>
</feature>
<dbReference type="SUPFAM" id="SSF54001">
    <property type="entry name" value="Cysteine proteinases"/>
    <property type="match status" value="1"/>
</dbReference>
<gene>
    <name evidence="4" type="ORF">B9G39_11365</name>
</gene>
<protein>
    <submittedName>
        <fullName evidence="4">DUF3488 domain-containing protein</fullName>
    </submittedName>
</protein>
<dbReference type="InterPro" id="IPR052901">
    <property type="entry name" value="Bact_TGase-like"/>
</dbReference>
<feature type="transmembrane region" description="Helical" evidence="2">
    <location>
        <begin position="79"/>
        <end position="96"/>
    </location>
</feature>